<evidence type="ECO:0000313" key="2">
    <source>
        <dbReference type="Proteomes" id="UP000001640"/>
    </source>
</evidence>
<reference key="2">
    <citation type="submission" date="2011-08" db="EMBL/GenBank/DDBJ databases">
        <title>Genome sequence of Naumovozyma castellii.</title>
        <authorList>
            <person name="Gordon J.L."/>
            <person name="Armisen D."/>
            <person name="Proux-Wera E."/>
            <person name="OhEigeartaigh S.S."/>
            <person name="Byrne K.P."/>
            <person name="Wolfe K.H."/>
        </authorList>
    </citation>
    <scope>NUCLEOTIDE SEQUENCE</scope>
    <source>
        <strain>Type strain:CBS 4309</strain>
    </source>
</reference>
<dbReference type="GeneID" id="96904660"/>
<reference evidence="1 2" key="1">
    <citation type="journal article" date="2011" name="Proc. Natl. Acad. Sci. U.S.A.">
        <title>Evolutionary erosion of yeast sex chromosomes by mating-type switching accidents.</title>
        <authorList>
            <person name="Gordon J.L."/>
            <person name="Armisen D."/>
            <person name="Proux-Wera E."/>
            <person name="Oheigeartaigh S.S."/>
            <person name="Byrne K.P."/>
            <person name="Wolfe K.H."/>
        </authorList>
    </citation>
    <scope>NUCLEOTIDE SEQUENCE [LARGE SCALE GENOMIC DNA]</scope>
    <source>
        <strain evidence="2">ATCC 76901 / BCRC 22586 / CBS 4309 / NBRC 1992 / NRRL Y-12630</strain>
    </source>
</reference>
<dbReference type="AlphaFoldDB" id="G0VHW0"/>
<dbReference type="HOGENOM" id="CLU_149528_0_0_1"/>
<dbReference type="OrthoDB" id="4033322at2759"/>
<dbReference type="KEGG" id="ncs:NCAS_0G01070"/>
<keyword evidence="2" id="KW-1185">Reference proteome</keyword>
<accession>G0VHW0</accession>
<dbReference type="EMBL" id="HE576758">
    <property type="protein sequence ID" value="CCC70994.1"/>
    <property type="molecule type" value="Genomic_DNA"/>
</dbReference>
<dbReference type="RefSeq" id="XP_003677347.1">
    <property type="nucleotide sequence ID" value="XM_003677299.1"/>
</dbReference>
<dbReference type="FunCoup" id="G0VHW0">
    <property type="interactions" value="53"/>
</dbReference>
<proteinExistence type="predicted"/>
<gene>
    <name evidence="1" type="primary">NCAS0G01070</name>
    <name evidence="1" type="ordered locus">NCAS_0G01070</name>
</gene>
<name>G0VHW0_NAUCA</name>
<dbReference type="InParanoid" id="G0VHW0"/>
<organism evidence="1 2">
    <name type="scientific">Naumovozyma castellii</name>
    <name type="common">Yeast</name>
    <name type="synonym">Saccharomyces castellii</name>
    <dbReference type="NCBI Taxonomy" id="27288"/>
    <lineage>
        <taxon>Eukaryota</taxon>
        <taxon>Fungi</taxon>
        <taxon>Dikarya</taxon>
        <taxon>Ascomycota</taxon>
        <taxon>Saccharomycotina</taxon>
        <taxon>Saccharomycetes</taxon>
        <taxon>Saccharomycetales</taxon>
        <taxon>Saccharomycetaceae</taxon>
        <taxon>Naumovozyma</taxon>
    </lineage>
</organism>
<evidence type="ECO:0000313" key="1">
    <source>
        <dbReference type="EMBL" id="CCC70994.1"/>
    </source>
</evidence>
<dbReference type="Proteomes" id="UP000001640">
    <property type="component" value="Chromosome 7"/>
</dbReference>
<protein>
    <submittedName>
        <fullName evidence="1">Uncharacterized protein</fullName>
    </submittedName>
</protein>
<sequence length="137" mass="15759">MSYPYQSLKNYTNAQEDEQEEVFPLSFANPSILSNSMESRKSDNDIFFSFEDNLLLNSPLLLSPTLNSKREEQQTVEIPTGEDDDFIFSLDNEINSTDLSEQAPRLFSDNGKNSLRTNLDEFTNIAQQNYRIWLSSV</sequence>
<dbReference type="eggNOG" id="ENOG502SDKX">
    <property type="taxonomic scope" value="Eukaryota"/>
</dbReference>